<evidence type="ECO:0000313" key="2">
    <source>
        <dbReference type="Proteomes" id="UP000244880"/>
    </source>
</evidence>
<reference evidence="1 2" key="1">
    <citation type="submission" date="2018-03" db="EMBL/GenBank/DDBJ databases">
        <authorList>
            <person name="Keele B.F."/>
        </authorList>
    </citation>
    <scope>NUCLEOTIDE SEQUENCE [LARGE SCALE GENOMIC DNA]</scope>
    <source>
        <strain evidence="1 2">CECT 8599</strain>
    </source>
</reference>
<name>A0A2R8BH78_9RHOB</name>
<dbReference type="Proteomes" id="UP000244880">
    <property type="component" value="Unassembled WGS sequence"/>
</dbReference>
<gene>
    <name evidence="1" type="ORF">ASD8599_03156</name>
</gene>
<organism evidence="1 2">
    <name type="scientific">Ascidiaceihabitans donghaensis</name>
    <dbReference type="NCBI Taxonomy" id="1510460"/>
    <lineage>
        <taxon>Bacteria</taxon>
        <taxon>Pseudomonadati</taxon>
        <taxon>Pseudomonadota</taxon>
        <taxon>Alphaproteobacteria</taxon>
        <taxon>Rhodobacterales</taxon>
        <taxon>Paracoccaceae</taxon>
        <taxon>Ascidiaceihabitans</taxon>
    </lineage>
</organism>
<dbReference type="AlphaFoldDB" id="A0A2R8BH78"/>
<protein>
    <submittedName>
        <fullName evidence="1">Uncharacterized protein</fullName>
    </submittedName>
</protein>
<dbReference type="EMBL" id="OMOR01000001">
    <property type="protein sequence ID" value="SPH22413.1"/>
    <property type="molecule type" value="Genomic_DNA"/>
</dbReference>
<sequence>MGVVNWPKSKIPLKPLGTTAMIDPAALIYTAYDLGDHCNVFLYK</sequence>
<evidence type="ECO:0000313" key="1">
    <source>
        <dbReference type="EMBL" id="SPH22413.1"/>
    </source>
</evidence>
<keyword evidence="2" id="KW-1185">Reference proteome</keyword>
<accession>A0A2R8BH78</accession>
<proteinExistence type="predicted"/>